<evidence type="ECO:0000256" key="1">
    <source>
        <dbReference type="ARBA" id="ARBA00023242"/>
    </source>
</evidence>
<name>A0A1L7WF11_9HELO</name>
<dbReference type="InterPro" id="IPR053157">
    <property type="entry name" value="Sterol_Uptake_Regulator"/>
</dbReference>
<evidence type="ECO:0000256" key="2">
    <source>
        <dbReference type="SAM" id="MobiDB-lite"/>
    </source>
</evidence>
<keyword evidence="1" id="KW-0539">Nucleus</keyword>
<dbReference type="PROSITE" id="PS00463">
    <property type="entry name" value="ZN2_CY6_FUNGAL_1"/>
    <property type="match status" value="1"/>
</dbReference>
<dbReference type="GO" id="GO:0008270">
    <property type="term" value="F:zinc ion binding"/>
    <property type="evidence" value="ECO:0007669"/>
    <property type="project" value="InterPro"/>
</dbReference>
<sequence>MENLNRHVVRSKFCPGNPLVLFRKSKTKTKLALAQAMSSGEVKRWICAPSTLVFRIPFPLSESSNENEQKPRLPPELRHSTQKSSTCISSPVSILSPETLLRPALLNFGVKRLGTEQLAMTRRTHRKSRGGCTNCKQRRVKCDEEKPSCGNCVTRDDKCTYKPSTTLIWVKEGSNSSSPSIETSLESISIAQATTPSIEGLELIIHWFTTTVFTVNPVGDPGALHTSQTFILDQARHHPFLLHGLLGLSALHLADSCSKTDTGSCAKYTSIATAHHNQGLAMYHSILQNMNEENYSASIAFSSLTIMFAFGLSRPSEIKLIDYLVQVFQLAKGWTKVVTVASDLSCNSARNLTVPAIDDLNTSLPSEIEEAFARLHSQNLTHTLDDHDQEVLKLALDSLKTVFKMLASPGGTQNPHVVIAWPNLLPERFAELLGKRQVLAMVLVAYYCVVLERVPKVWWLRGWSTGLLDAVWGNIKDGCLREEVQWVRDRVGVGKGGIDRYSVV</sequence>
<dbReference type="GO" id="GO:0001228">
    <property type="term" value="F:DNA-binding transcription activator activity, RNA polymerase II-specific"/>
    <property type="evidence" value="ECO:0007669"/>
    <property type="project" value="TreeGrafter"/>
</dbReference>
<dbReference type="Proteomes" id="UP000184330">
    <property type="component" value="Unassembled WGS sequence"/>
</dbReference>
<keyword evidence="5" id="KW-1185">Reference proteome</keyword>
<dbReference type="PANTHER" id="PTHR47784:SF5">
    <property type="entry name" value="STEROL UPTAKE CONTROL PROTEIN 2"/>
    <property type="match status" value="1"/>
</dbReference>
<feature type="compositionally biased region" description="Basic and acidic residues" evidence="2">
    <location>
        <begin position="67"/>
        <end position="79"/>
    </location>
</feature>
<gene>
    <name evidence="4" type="ORF">PAC_01240</name>
</gene>
<dbReference type="EMBL" id="FJOG01000001">
    <property type="protein sequence ID" value="CZR51365.1"/>
    <property type="molecule type" value="Genomic_DNA"/>
</dbReference>
<dbReference type="InterPro" id="IPR036864">
    <property type="entry name" value="Zn2-C6_fun-type_DNA-bd_sf"/>
</dbReference>
<dbReference type="InterPro" id="IPR001138">
    <property type="entry name" value="Zn2Cys6_DnaBD"/>
</dbReference>
<dbReference type="OrthoDB" id="4937900at2759"/>
<dbReference type="AlphaFoldDB" id="A0A1L7WF11"/>
<dbReference type="CDD" id="cd00067">
    <property type="entry name" value="GAL4"/>
    <property type="match status" value="1"/>
</dbReference>
<reference evidence="4 5" key="1">
    <citation type="submission" date="2016-03" db="EMBL/GenBank/DDBJ databases">
        <authorList>
            <person name="Ploux O."/>
        </authorList>
    </citation>
    <scope>NUCLEOTIDE SEQUENCE [LARGE SCALE GENOMIC DNA]</scope>
    <source>
        <strain evidence="4 5">UAMH 11012</strain>
    </source>
</reference>
<evidence type="ECO:0000313" key="4">
    <source>
        <dbReference type="EMBL" id="CZR51365.1"/>
    </source>
</evidence>
<proteinExistence type="predicted"/>
<dbReference type="SMART" id="SM00066">
    <property type="entry name" value="GAL4"/>
    <property type="match status" value="1"/>
</dbReference>
<dbReference type="Gene3D" id="4.10.240.10">
    <property type="entry name" value="Zn(2)-C6 fungal-type DNA-binding domain"/>
    <property type="match status" value="1"/>
</dbReference>
<dbReference type="STRING" id="576137.A0A1L7WF11"/>
<evidence type="ECO:0000259" key="3">
    <source>
        <dbReference type="PROSITE" id="PS50048"/>
    </source>
</evidence>
<organism evidence="4 5">
    <name type="scientific">Phialocephala subalpina</name>
    <dbReference type="NCBI Taxonomy" id="576137"/>
    <lineage>
        <taxon>Eukaryota</taxon>
        <taxon>Fungi</taxon>
        <taxon>Dikarya</taxon>
        <taxon>Ascomycota</taxon>
        <taxon>Pezizomycotina</taxon>
        <taxon>Leotiomycetes</taxon>
        <taxon>Helotiales</taxon>
        <taxon>Mollisiaceae</taxon>
        <taxon>Phialocephala</taxon>
        <taxon>Phialocephala fortinii species complex</taxon>
    </lineage>
</organism>
<dbReference type="Pfam" id="PF00172">
    <property type="entry name" value="Zn_clus"/>
    <property type="match status" value="1"/>
</dbReference>
<evidence type="ECO:0000313" key="5">
    <source>
        <dbReference type="Proteomes" id="UP000184330"/>
    </source>
</evidence>
<accession>A0A1L7WF11</accession>
<dbReference type="PANTHER" id="PTHR47784">
    <property type="entry name" value="STEROL UPTAKE CONTROL PROTEIN 2"/>
    <property type="match status" value="1"/>
</dbReference>
<dbReference type="PROSITE" id="PS50048">
    <property type="entry name" value="ZN2_CY6_FUNGAL_2"/>
    <property type="match status" value="1"/>
</dbReference>
<feature type="region of interest" description="Disordered" evidence="2">
    <location>
        <begin position="62"/>
        <end position="83"/>
    </location>
</feature>
<dbReference type="PRINTS" id="PR00755">
    <property type="entry name" value="AFLATOXINBRP"/>
</dbReference>
<feature type="domain" description="Zn(2)-C6 fungal-type" evidence="3">
    <location>
        <begin position="131"/>
        <end position="161"/>
    </location>
</feature>
<protein>
    <submittedName>
        <fullName evidence="4">Related to regulatory protein involved in control of sterol uptake</fullName>
    </submittedName>
</protein>
<dbReference type="SUPFAM" id="SSF57701">
    <property type="entry name" value="Zn2/Cys6 DNA-binding domain"/>
    <property type="match status" value="1"/>
</dbReference>